<dbReference type="InterPro" id="IPR011041">
    <property type="entry name" value="Quinoprot_gluc/sorb_DH_b-prop"/>
</dbReference>
<name>A0AAE3M4Q0_9BACT</name>
<dbReference type="AlphaFoldDB" id="A0AAE3M4Q0"/>
<dbReference type="Gene3D" id="2.120.10.30">
    <property type="entry name" value="TolB, C-terminal domain"/>
    <property type="match status" value="1"/>
</dbReference>
<evidence type="ECO:0000256" key="1">
    <source>
        <dbReference type="SAM" id="MobiDB-lite"/>
    </source>
</evidence>
<feature type="compositionally biased region" description="Acidic residues" evidence="1">
    <location>
        <begin position="32"/>
        <end position="41"/>
    </location>
</feature>
<reference evidence="3" key="1">
    <citation type="submission" date="2022-10" db="EMBL/GenBank/DDBJ databases">
        <authorList>
            <person name="Yu W.X."/>
        </authorList>
    </citation>
    <scope>NUCLEOTIDE SEQUENCE</scope>
    <source>
        <strain evidence="3">AAT</strain>
    </source>
</reference>
<sequence>MKRNDNKVRLRIWFIFILVTFIATLSACDSDSNAEEKDDSDNTIPEEMLPPVETNNPNSVYVPAFEGQTRINGVKTQSEYNISVIATGLSKPWGMTNLPDGRILLTEKAGAMRIIDALGNVSDAITGIPEVNSEGQGGLLDVAIDPDFIENRMVYWTFARNVNDGNATAVAKGRLSDDDTRIENATVIYTAYPEFDGVGHYGSRIAWDNDGNMFISTGERGSSSIRGKAQDLGAALGKVLHITKDGNAVSGGPFEFQAGALSEIFTYGHRNVQGLAIHPITNDVWILEMGPMGGDEVNLLTPGGNYGWPVISYGLEYSGNPVGQGITSQDGMEQPVYYWDPSVSPSGITFYKNGEMDEWNNNLFIGALSGRHIVRLVINNNRVVGEERLLEDEDERIRDVLQGTDGALYAISDGNNAKLYRIGL</sequence>
<dbReference type="Pfam" id="PF07995">
    <property type="entry name" value="GSDH"/>
    <property type="match status" value="1"/>
</dbReference>
<dbReference type="PANTHER" id="PTHR19328">
    <property type="entry name" value="HEDGEHOG-INTERACTING PROTEIN"/>
    <property type="match status" value="1"/>
</dbReference>
<gene>
    <name evidence="3" type="ORF">OM075_09110</name>
</gene>
<organism evidence="3 4">
    <name type="scientific">Plebeiibacterium sediminum</name>
    <dbReference type="NCBI Taxonomy" id="2992112"/>
    <lineage>
        <taxon>Bacteria</taxon>
        <taxon>Pseudomonadati</taxon>
        <taxon>Bacteroidota</taxon>
        <taxon>Bacteroidia</taxon>
        <taxon>Marinilabiliales</taxon>
        <taxon>Marinilabiliaceae</taxon>
        <taxon>Plebeiibacterium</taxon>
    </lineage>
</organism>
<dbReference type="RefSeq" id="WP_301190189.1">
    <property type="nucleotide sequence ID" value="NZ_JAPDPJ010000016.1"/>
</dbReference>
<dbReference type="PANTHER" id="PTHR19328:SF75">
    <property type="entry name" value="ALDOSE SUGAR DEHYDROGENASE YLII"/>
    <property type="match status" value="1"/>
</dbReference>
<dbReference type="InterPro" id="IPR011042">
    <property type="entry name" value="6-blade_b-propeller_TolB-like"/>
</dbReference>
<feature type="region of interest" description="Disordered" evidence="1">
    <location>
        <begin position="30"/>
        <end position="57"/>
    </location>
</feature>
<accession>A0AAE3M4Q0</accession>
<dbReference type="InterPro" id="IPR012938">
    <property type="entry name" value="Glc/Sorbosone_DH"/>
</dbReference>
<protein>
    <submittedName>
        <fullName evidence="3">PQQ-dependent sugar dehydrogenase</fullName>
    </submittedName>
</protein>
<evidence type="ECO:0000259" key="2">
    <source>
        <dbReference type="Pfam" id="PF07995"/>
    </source>
</evidence>
<dbReference type="PROSITE" id="PS51257">
    <property type="entry name" value="PROKAR_LIPOPROTEIN"/>
    <property type="match status" value="1"/>
</dbReference>
<dbReference type="SUPFAM" id="SSF50952">
    <property type="entry name" value="Soluble quinoprotein glucose dehydrogenase"/>
    <property type="match status" value="1"/>
</dbReference>
<evidence type="ECO:0000313" key="3">
    <source>
        <dbReference type="EMBL" id="MCW3786625.1"/>
    </source>
</evidence>
<proteinExistence type="predicted"/>
<dbReference type="Proteomes" id="UP001209229">
    <property type="component" value="Unassembled WGS sequence"/>
</dbReference>
<comment type="caution">
    <text evidence="3">The sequence shown here is derived from an EMBL/GenBank/DDBJ whole genome shotgun (WGS) entry which is preliminary data.</text>
</comment>
<evidence type="ECO:0000313" key="4">
    <source>
        <dbReference type="Proteomes" id="UP001209229"/>
    </source>
</evidence>
<feature type="domain" description="Glucose/Sorbosone dehydrogenase" evidence="2">
    <location>
        <begin position="89"/>
        <end position="421"/>
    </location>
</feature>
<keyword evidence="4" id="KW-1185">Reference proteome</keyword>
<dbReference type="EMBL" id="JAPDPJ010000016">
    <property type="protein sequence ID" value="MCW3786625.1"/>
    <property type="molecule type" value="Genomic_DNA"/>
</dbReference>